<keyword evidence="1" id="KW-1133">Transmembrane helix</keyword>
<proteinExistence type="predicted"/>
<sequence>MIRFYYPERIFGGGNSLIIRLMYDRYLRFSRRLRRLRDNPLENLPLEAQPVGDNHRQAYYIFFFFSSVLFHTLLQTL</sequence>
<keyword evidence="1" id="KW-0472">Membrane</keyword>
<dbReference type="AlphaFoldDB" id="A0AAV7I0Y8"/>
<gene>
    <name evidence="2" type="ORF">KQX54_021206</name>
</gene>
<keyword evidence="1" id="KW-0812">Transmembrane</keyword>
<accession>A0AAV7I0Y8</accession>
<organism evidence="2 3">
    <name type="scientific">Cotesia glomerata</name>
    <name type="common">Lepidopteran parasitic wasp</name>
    <name type="synonym">Apanteles glomeratus</name>
    <dbReference type="NCBI Taxonomy" id="32391"/>
    <lineage>
        <taxon>Eukaryota</taxon>
        <taxon>Metazoa</taxon>
        <taxon>Ecdysozoa</taxon>
        <taxon>Arthropoda</taxon>
        <taxon>Hexapoda</taxon>
        <taxon>Insecta</taxon>
        <taxon>Pterygota</taxon>
        <taxon>Neoptera</taxon>
        <taxon>Endopterygota</taxon>
        <taxon>Hymenoptera</taxon>
        <taxon>Apocrita</taxon>
        <taxon>Ichneumonoidea</taxon>
        <taxon>Braconidae</taxon>
        <taxon>Microgastrinae</taxon>
        <taxon>Cotesia</taxon>
    </lineage>
</organism>
<evidence type="ECO:0000313" key="2">
    <source>
        <dbReference type="EMBL" id="KAH0541172.1"/>
    </source>
</evidence>
<evidence type="ECO:0000313" key="3">
    <source>
        <dbReference type="Proteomes" id="UP000826195"/>
    </source>
</evidence>
<reference evidence="2 3" key="1">
    <citation type="journal article" date="2021" name="J. Hered.">
        <title>A chromosome-level genome assembly of the parasitoid wasp, Cotesia glomerata (Hymenoptera: Braconidae).</title>
        <authorList>
            <person name="Pinto B.J."/>
            <person name="Weis J.J."/>
            <person name="Gamble T."/>
            <person name="Ode P.J."/>
            <person name="Paul R."/>
            <person name="Zaspel J.M."/>
        </authorList>
    </citation>
    <scope>NUCLEOTIDE SEQUENCE [LARGE SCALE GENOMIC DNA]</scope>
    <source>
        <strain evidence="2">CgM1</strain>
    </source>
</reference>
<dbReference type="Proteomes" id="UP000826195">
    <property type="component" value="Unassembled WGS sequence"/>
</dbReference>
<feature type="transmembrane region" description="Helical" evidence="1">
    <location>
        <begin position="57"/>
        <end position="74"/>
    </location>
</feature>
<name>A0AAV7I0Y8_COTGL</name>
<keyword evidence="3" id="KW-1185">Reference proteome</keyword>
<evidence type="ECO:0000256" key="1">
    <source>
        <dbReference type="SAM" id="Phobius"/>
    </source>
</evidence>
<dbReference type="EMBL" id="JAHXZJ010002609">
    <property type="protein sequence ID" value="KAH0541172.1"/>
    <property type="molecule type" value="Genomic_DNA"/>
</dbReference>
<comment type="caution">
    <text evidence="2">The sequence shown here is derived from an EMBL/GenBank/DDBJ whole genome shotgun (WGS) entry which is preliminary data.</text>
</comment>
<protein>
    <submittedName>
        <fullName evidence="2">Uncharacterized protein</fullName>
    </submittedName>
</protein>